<sequence length="85" mass="9273">IDANVKSLNEIGHRKMLSGLNGEKIILQVGQQGSSSIINNGSKKFRELMADPSCLNPHHNCYIESAGFGPEGQMMDPSGLNPRHR</sequence>
<name>A0A392PA51_9FABA</name>
<dbReference type="Proteomes" id="UP000265520">
    <property type="component" value="Unassembled WGS sequence"/>
</dbReference>
<protein>
    <submittedName>
        <fullName evidence="2">Uncharacterized protein</fullName>
    </submittedName>
</protein>
<keyword evidence="3" id="KW-1185">Reference proteome</keyword>
<dbReference type="EMBL" id="LXQA010069782">
    <property type="protein sequence ID" value="MCI08654.1"/>
    <property type="molecule type" value="Genomic_DNA"/>
</dbReference>
<dbReference type="AlphaFoldDB" id="A0A392PA51"/>
<evidence type="ECO:0000256" key="1">
    <source>
        <dbReference type="SAM" id="MobiDB-lite"/>
    </source>
</evidence>
<comment type="caution">
    <text evidence="2">The sequence shown here is derived from an EMBL/GenBank/DDBJ whole genome shotgun (WGS) entry which is preliminary data.</text>
</comment>
<feature type="non-terminal residue" evidence="2">
    <location>
        <position position="1"/>
    </location>
</feature>
<evidence type="ECO:0000313" key="3">
    <source>
        <dbReference type="Proteomes" id="UP000265520"/>
    </source>
</evidence>
<evidence type="ECO:0000313" key="2">
    <source>
        <dbReference type="EMBL" id="MCI08654.1"/>
    </source>
</evidence>
<proteinExistence type="predicted"/>
<feature type="region of interest" description="Disordered" evidence="1">
    <location>
        <begin position="66"/>
        <end position="85"/>
    </location>
</feature>
<reference evidence="2 3" key="1">
    <citation type="journal article" date="2018" name="Front. Plant Sci.">
        <title>Red Clover (Trifolium pratense) and Zigzag Clover (T. medium) - A Picture of Genomic Similarities and Differences.</title>
        <authorList>
            <person name="Dluhosova J."/>
            <person name="Istvanek J."/>
            <person name="Nedelnik J."/>
            <person name="Repkova J."/>
        </authorList>
    </citation>
    <scope>NUCLEOTIDE SEQUENCE [LARGE SCALE GENOMIC DNA]</scope>
    <source>
        <strain evidence="3">cv. 10/8</strain>
        <tissue evidence="2">Leaf</tissue>
    </source>
</reference>
<accession>A0A392PA51</accession>
<organism evidence="2 3">
    <name type="scientific">Trifolium medium</name>
    <dbReference type="NCBI Taxonomy" id="97028"/>
    <lineage>
        <taxon>Eukaryota</taxon>
        <taxon>Viridiplantae</taxon>
        <taxon>Streptophyta</taxon>
        <taxon>Embryophyta</taxon>
        <taxon>Tracheophyta</taxon>
        <taxon>Spermatophyta</taxon>
        <taxon>Magnoliopsida</taxon>
        <taxon>eudicotyledons</taxon>
        <taxon>Gunneridae</taxon>
        <taxon>Pentapetalae</taxon>
        <taxon>rosids</taxon>
        <taxon>fabids</taxon>
        <taxon>Fabales</taxon>
        <taxon>Fabaceae</taxon>
        <taxon>Papilionoideae</taxon>
        <taxon>50 kb inversion clade</taxon>
        <taxon>NPAAA clade</taxon>
        <taxon>Hologalegina</taxon>
        <taxon>IRL clade</taxon>
        <taxon>Trifolieae</taxon>
        <taxon>Trifolium</taxon>
    </lineage>
</organism>